<evidence type="ECO:0000313" key="1">
    <source>
        <dbReference type="EMBL" id="KFM73691.1"/>
    </source>
</evidence>
<dbReference type="Proteomes" id="UP000054359">
    <property type="component" value="Unassembled WGS sequence"/>
</dbReference>
<keyword evidence="2" id="KW-1185">Reference proteome</keyword>
<sequence length="57" mass="7033">MRIHRTTLRCRYFVEKQKHHFRGLVPYQFMGKDELKLYRKLRILISILMLGPFQVLI</sequence>
<accession>A0A087U8K2</accession>
<reference evidence="1 2" key="1">
    <citation type="submission" date="2013-11" db="EMBL/GenBank/DDBJ databases">
        <title>Genome sequencing of Stegodyphus mimosarum.</title>
        <authorList>
            <person name="Bechsgaard J."/>
        </authorList>
    </citation>
    <scope>NUCLEOTIDE SEQUENCE [LARGE SCALE GENOMIC DNA]</scope>
</reference>
<organism evidence="1 2">
    <name type="scientific">Stegodyphus mimosarum</name>
    <name type="common">African social velvet spider</name>
    <dbReference type="NCBI Taxonomy" id="407821"/>
    <lineage>
        <taxon>Eukaryota</taxon>
        <taxon>Metazoa</taxon>
        <taxon>Ecdysozoa</taxon>
        <taxon>Arthropoda</taxon>
        <taxon>Chelicerata</taxon>
        <taxon>Arachnida</taxon>
        <taxon>Araneae</taxon>
        <taxon>Araneomorphae</taxon>
        <taxon>Entelegynae</taxon>
        <taxon>Eresoidea</taxon>
        <taxon>Eresidae</taxon>
        <taxon>Stegodyphus</taxon>
    </lineage>
</organism>
<protein>
    <submittedName>
        <fullName evidence="1">Uncharacterized protein</fullName>
    </submittedName>
</protein>
<proteinExistence type="predicted"/>
<dbReference type="EMBL" id="KK118722">
    <property type="protein sequence ID" value="KFM73691.1"/>
    <property type="molecule type" value="Genomic_DNA"/>
</dbReference>
<gene>
    <name evidence="1" type="ORF">X975_21026</name>
</gene>
<dbReference type="AlphaFoldDB" id="A0A087U8K2"/>
<evidence type="ECO:0000313" key="2">
    <source>
        <dbReference type="Proteomes" id="UP000054359"/>
    </source>
</evidence>
<feature type="non-terminal residue" evidence="1">
    <location>
        <position position="57"/>
    </location>
</feature>
<name>A0A087U8K2_STEMI</name>